<keyword evidence="3" id="KW-1185">Reference proteome</keyword>
<dbReference type="AlphaFoldDB" id="A0A1W1WLJ0"/>
<gene>
    <name evidence="2" type="ORF">SAMN00768000_3080</name>
</gene>
<accession>A0A1W1WLJ0</accession>
<evidence type="ECO:0000313" key="2">
    <source>
        <dbReference type="EMBL" id="SMC06890.1"/>
    </source>
</evidence>
<dbReference type="Proteomes" id="UP000192660">
    <property type="component" value="Unassembled WGS sequence"/>
</dbReference>
<proteinExistence type="predicted"/>
<reference evidence="3" key="1">
    <citation type="submission" date="2017-04" db="EMBL/GenBank/DDBJ databases">
        <authorList>
            <person name="Varghese N."/>
            <person name="Submissions S."/>
        </authorList>
    </citation>
    <scope>NUCLEOTIDE SEQUENCE [LARGE SCALE GENOMIC DNA]</scope>
    <source>
        <strain evidence="3">DSM 9293</strain>
    </source>
</reference>
<keyword evidence="1" id="KW-1133">Transmembrane helix</keyword>
<keyword evidence="1" id="KW-0472">Membrane</keyword>
<keyword evidence="1" id="KW-0812">Transmembrane</keyword>
<dbReference type="RefSeq" id="WP_020373511.1">
    <property type="nucleotide sequence ID" value="NZ_FWWY01000001.1"/>
</dbReference>
<dbReference type="EMBL" id="FWWY01000001">
    <property type="protein sequence ID" value="SMC06890.1"/>
    <property type="molecule type" value="Genomic_DNA"/>
</dbReference>
<evidence type="ECO:0000256" key="1">
    <source>
        <dbReference type="SAM" id="Phobius"/>
    </source>
</evidence>
<organism evidence="2 3">
    <name type="scientific">Sulfobacillus thermosulfidooxidans (strain DSM 9293 / VKM B-1269 / AT-1)</name>
    <dbReference type="NCBI Taxonomy" id="929705"/>
    <lineage>
        <taxon>Bacteria</taxon>
        <taxon>Bacillati</taxon>
        <taxon>Bacillota</taxon>
        <taxon>Clostridia</taxon>
        <taxon>Eubacteriales</taxon>
        <taxon>Clostridiales Family XVII. Incertae Sedis</taxon>
        <taxon>Sulfobacillus</taxon>
    </lineage>
</organism>
<sequence length="63" mass="6937">MIPIHATVCQTATVCCVPSIHLPTWLIGLLWVLAVLGLIADLLLADIDRRVARKEAHPDDPRD</sequence>
<feature type="transmembrane region" description="Helical" evidence="1">
    <location>
        <begin position="25"/>
        <end position="44"/>
    </location>
</feature>
<protein>
    <submittedName>
        <fullName evidence="2">Uncharacterized protein</fullName>
    </submittedName>
</protein>
<evidence type="ECO:0000313" key="3">
    <source>
        <dbReference type="Proteomes" id="UP000192660"/>
    </source>
</evidence>
<name>A0A1W1WLJ0_SULTA</name>